<dbReference type="KEGG" id="pcy:PCYB_145680"/>
<sequence length="419" mass="49523">MQYYGSRYRKKLTFYNKRKKMLWKQLSKVPNMLLGKRGLRKAVLRFREIKRALKFIFKLICRGNIHKLLNRVTTKTVKLWAKCVNNSNAITKLCNEYYKISGLKIPICDFFFKNKMISTKMEKYNIATTRCYKKNTNNRVTNKTSKRTHESMCSSNPNDHYIIELYNETHIQTPFNGSFLSKNNDSTCESNYNSTQSSDCGRTNENEDLSSNSYLDNDMPSFETLEYDEDEVNESIKNCYLYNGYVNATTYKNSEEYKFLNHHLNEEKNKCVDIAIDVSPQSYYDEQLEREKDKREACSQSEKEEDSDQTDAEIKHTQRKKRKRKNKIYEIYNSETTMTQNMYCENYLNENYSSSYDCSSERSDDNMSANDFTDSDFDDNYFDDVCENDFVCNYSIYSYEAIQNVQDESITCALQAYTL</sequence>
<feature type="compositionally biased region" description="Basic and acidic residues" evidence="1">
    <location>
        <begin position="287"/>
        <end position="297"/>
    </location>
</feature>
<evidence type="ECO:0000313" key="3">
    <source>
        <dbReference type="Proteomes" id="UP000006319"/>
    </source>
</evidence>
<feature type="compositionally biased region" description="Polar residues" evidence="1">
    <location>
        <begin position="193"/>
        <end position="215"/>
    </location>
</feature>
<accession>K6V1T3</accession>
<protein>
    <submittedName>
        <fullName evidence="2">Uncharacterized protein</fullName>
    </submittedName>
</protein>
<dbReference type="AlphaFoldDB" id="K6V1T3"/>
<keyword evidence="3" id="KW-1185">Reference proteome</keyword>
<dbReference type="EMBL" id="DF157106">
    <property type="protein sequence ID" value="GAB69140.1"/>
    <property type="molecule type" value="Genomic_DNA"/>
</dbReference>
<dbReference type="GeneID" id="14695522"/>
<evidence type="ECO:0000313" key="2">
    <source>
        <dbReference type="EMBL" id="GAB69140.1"/>
    </source>
</evidence>
<dbReference type="VEuPathDB" id="PlasmoDB:PCYB_145680"/>
<feature type="region of interest" description="Disordered" evidence="1">
    <location>
        <begin position="285"/>
        <end position="321"/>
    </location>
</feature>
<evidence type="ECO:0000256" key="1">
    <source>
        <dbReference type="SAM" id="MobiDB-lite"/>
    </source>
</evidence>
<dbReference type="Proteomes" id="UP000006319">
    <property type="component" value="Chromosome 14"/>
</dbReference>
<organism evidence="2 3">
    <name type="scientific">Plasmodium cynomolgi (strain B)</name>
    <dbReference type="NCBI Taxonomy" id="1120755"/>
    <lineage>
        <taxon>Eukaryota</taxon>
        <taxon>Sar</taxon>
        <taxon>Alveolata</taxon>
        <taxon>Apicomplexa</taxon>
        <taxon>Aconoidasida</taxon>
        <taxon>Haemosporida</taxon>
        <taxon>Plasmodiidae</taxon>
        <taxon>Plasmodium</taxon>
        <taxon>Plasmodium (Plasmodium)</taxon>
    </lineage>
</organism>
<dbReference type="eggNOG" id="ENOG502QXJS">
    <property type="taxonomic scope" value="Eukaryota"/>
</dbReference>
<feature type="region of interest" description="Disordered" evidence="1">
    <location>
        <begin position="193"/>
        <end position="217"/>
    </location>
</feature>
<dbReference type="PhylomeDB" id="K6V1T3"/>
<dbReference type="OMA" id="YCENYLN"/>
<gene>
    <name evidence="2" type="ORF">PCYB_145680</name>
</gene>
<proteinExistence type="predicted"/>
<dbReference type="RefSeq" id="XP_004225087.1">
    <property type="nucleotide sequence ID" value="XM_004225039.1"/>
</dbReference>
<name>K6V1T3_PLACD</name>
<dbReference type="OrthoDB" id="384906at2759"/>
<reference evidence="2 3" key="1">
    <citation type="journal article" date="2012" name="Nat. Genet.">
        <title>Plasmodium cynomolgi genome sequences provide insight into Plasmodium vivax and the monkey malaria clade.</title>
        <authorList>
            <person name="Tachibana S."/>
            <person name="Sullivan S.A."/>
            <person name="Kawai S."/>
            <person name="Nakamura S."/>
            <person name="Kim H.R."/>
            <person name="Goto N."/>
            <person name="Arisue N."/>
            <person name="Palacpac N.M.Q."/>
            <person name="Honma H."/>
            <person name="Yagi M."/>
            <person name="Tougan T."/>
            <person name="Katakai Y."/>
            <person name="Kaneko O."/>
            <person name="Mita T."/>
            <person name="Kita K."/>
            <person name="Yasutomi Y."/>
            <person name="Sutton P.L."/>
            <person name="Shakhbatyan R."/>
            <person name="Horii T."/>
            <person name="Yasunaga T."/>
            <person name="Barnwell J.W."/>
            <person name="Escalante A.A."/>
            <person name="Carlton J.M."/>
            <person name="Tanabe K."/>
        </authorList>
    </citation>
    <scope>NUCLEOTIDE SEQUENCE [LARGE SCALE GENOMIC DNA]</scope>
    <source>
        <strain evidence="2 3">B</strain>
    </source>
</reference>